<dbReference type="SUPFAM" id="SSF46785">
    <property type="entry name" value="Winged helix' DNA-binding domain"/>
    <property type="match status" value="1"/>
</dbReference>
<dbReference type="KEGG" id="pami:JCM7686_pAMI4p234"/>
<keyword evidence="3" id="KW-0238">DNA-binding</keyword>
<reference evidence="6 7" key="1">
    <citation type="journal article" date="2014" name="BMC Genomics">
        <title>Architecture and functions of a multipartite genome of the methylotrophic bacterium Paracoccus aminophilus JCM 7686, containing primary and secondary chromids.</title>
        <authorList>
            <person name="Dziewit L."/>
            <person name="Czarnecki J."/>
            <person name="Wibberg D."/>
            <person name="Radlinska M."/>
            <person name="Mrozek P."/>
            <person name="Szymczak M."/>
            <person name="Schluter A."/>
            <person name="Puhler A."/>
            <person name="Bartosik D."/>
        </authorList>
    </citation>
    <scope>NUCLEOTIDE SEQUENCE [LARGE SCALE GENOMIC DNA]</scope>
    <source>
        <strain evidence="6">JCM 7686</strain>
        <plasmid evidence="7">Plasmid pAMI4</plasmid>
    </source>
</reference>
<dbReference type="AlphaFoldDB" id="S5XTT1"/>
<evidence type="ECO:0000313" key="6">
    <source>
        <dbReference type="EMBL" id="AGT10924.1"/>
    </source>
</evidence>
<name>S5XTT1_PARAH</name>
<organism evidence="6 7">
    <name type="scientific">Paracoccus aminophilus JCM 7686</name>
    <dbReference type="NCBI Taxonomy" id="1367847"/>
    <lineage>
        <taxon>Bacteria</taxon>
        <taxon>Pseudomonadati</taxon>
        <taxon>Pseudomonadota</taxon>
        <taxon>Alphaproteobacteria</taxon>
        <taxon>Rhodobacterales</taxon>
        <taxon>Paracoccaceae</taxon>
        <taxon>Paracoccus</taxon>
    </lineage>
</organism>
<evidence type="ECO:0000256" key="1">
    <source>
        <dbReference type="ARBA" id="ARBA00009437"/>
    </source>
</evidence>
<dbReference type="InterPro" id="IPR036390">
    <property type="entry name" value="WH_DNA-bd_sf"/>
</dbReference>
<accession>S5XTT1</accession>
<keyword evidence="2" id="KW-0805">Transcription regulation</keyword>
<dbReference type="PRINTS" id="PR00039">
    <property type="entry name" value="HTHLYSR"/>
</dbReference>
<sequence>MNIRQIEAFHETMETGSVTRAAERLGVSQPAISKLLKALMEDCGFQLFHRKGGQLVPTREAQLFATEVAALFNGTRRLKKVAQAIRQNELGEVSVAAPPAVVTRFLPTALAEGLQDLPDLLVQIVSRPSPQIIDMVGAGLLDLGVVTMATDRPDLEAEHLATLPLICLLPADHPLTAKAELCIEDLREQPIVTLPSSDCTFSRTDRSFQMRSVPMGRRIEVPYSETAAHMVAQGVGVAIVAPFVGLEYGPDRIARRPLLPADHIDLWLLRPRNRALSLAAARVRQVILAAFAPD</sequence>
<dbReference type="GO" id="GO:0043565">
    <property type="term" value="F:sequence-specific DNA binding"/>
    <property type="evidence" value="ECO:0007669"/>
    <property type="project" value="TreeGrafter"/>
</dbReference>
<dbReference type="RefSeq" id="WP_020952408.1">
    <property type="nucleotide sequence ID" value="NC_022049.1"/>
</dbReference>
<evidence type="ECO:0000259" key="5">
    <source>
        <dbReference type="PROSITE" id="PS50931"/>
    </source>
</evidence>
<keyword evidence="6" id="KW-0614">Plasmid</keyword>
<evidence type="ECO:0000256" key="4">
    <source>
        <dbReference type="ARBA" id="ARBA00023163"/>
    </source>
</evidence>
<dbReference type="GO" id="GO:0003700">
    <property type="term" value="F:DNA-binding transcription factor activity"/>
    <property type="evidence" value="ECO:0007669"/>
    <property type="project" value="InterPro"/>
</dbReference>
<dbReference type="GO" id="GO:0010628">
    <property type="term" value="P:positive regulation of gene expression"/>
    <property type="evidence" value="ECO:0007669"/>
    <property type="project" value="TreeGrafter"/>
</dbReference>
<dbReference type="PANTHER" id="PTHR30427:SF1">
    <property type="entry name" value="TRANSCRIPTIONAL ACTIVATOR PROTEIN LYSR"/>
    <property type="match status" value="1"/>
</dbReference>
<dbReference type="Pfam" id="PF03466">
    <property type="entry name" value="LysR_substrate"/>
    <property type="match status" value="1"/>
</dbReference>
<dbReference type="OrthoDB" id="7260751at2"/>
<proteinExistence type="inferred from homology"/>
<comment type="similarity">
    <text evidence="1">Belongs to the LysR transcriptional regulatory family.</text>
</comment>
<gene>
    <name evidence="6" type="ORF">JCM7686_pAMI4p234</name>
</gene>
<dbReference type="eggNOG" id="COG0583">
    <property type="taxonomic scope" value="Bacteria"/>
</dbReference>
<dbReference type="Gene3D" id="1.10.10.10">
    <property type="entry name" value="Winged helix-like DNA-binding domain superfamily/Winged helix DNA-binding domain"/>
    <property type="match status" value="1"/>
</dbReference>
<dbReference type="InterPro" id="IPR005119">
    <property type="entry name" value="LysR_subst-bd"/>
</dbReference>
<dbReference type="Gene3D" id="3.40.190.290">
    <property type="match status" value="1"/>
</dbReference>
<dbReference type="Pfam" id="PF00126">
    <property type="entry name" value="HTH_1"/>
    <property type="match status" value="1"/>
</dbReference>
<evidence type="ECO:0000256" key="3">
    <source>
        <dbReference type="ARBA" id="ARBA00023125"/>
    </source>
</evidence>
<protein>
    <submittedName>
        <fullName evidence="6">Transcriptional regulator, LysR family</fullName>
    </submittedName>
</protein>
<evidence type="ECO:0000313" key="7">
    <source>
        <dbReference type="Proteomes" id="UP000015480"/>
    </source>
</evidence>
<dbReference type="PATRIC" id="fig|1367847.3.peg.3871"/>
<evidence type="ECO:0000256" key="2">
    <source>
        <dbReference type="ARBA" id="ARBA00023015"/>
    </source>
</evidence>
<dbReference type="EMBL" id="CP006652">
    <property type="protein sequence ID" value="AGT10924.1"/>
    <property type="molecule type" value="Genomic_DNA"/>
</dbReference>
<geneLocation type="plasmid" evidence="6 7">
    <name>pAMI4</name>
</geneLocation>
<dbReference type="InterPro" id="IPR036388">
    <property type="entry name" value="WH-like_DNA-bd_sf"/>
</dbReference>
<dbReference type="SUPFAM" id="SSF53850">
    <property type="entry name" value="Periplasmic binding protein-like II"/>
    <property type="match status" value="1"/>
</dbReference>
<dbReference type="PROSITE" id="PS50931">
    <property type="entry name" value="HTH_LYSR"/>
    <property type="match status" value="1"/>
</dbReference>
<dbReference type="Proteomes" id="UP000015480">
    <property type="component" value="Plasmid pAMI4"/>
</dbReference>
<dbReference type="PANTHER" id="PTHR30427">
    <property type="entry name" value="TRANSCRIPTIONAL ACTIVATOR PROTEIN LYSR"/>
    <property type="match status" value="1"/>
</dbReference>
<keyword evidence="7" id="KW-1185">Reference proteome</keyword>
<dbReference type="InterPro" id="IPR000847">
    <property type="entry name" value="LysR_HTH_N"/>
</dbReference>
<dbReference type="HOGENOM" id="CLU_039613_6_3_5"/>
<keyword evidence="4" id="KW-0804">Transcription</keyword>
<feature type="domain" description="HTH lysR-type" evidence="5">
    <location>
        <begin position="1"/>
        <end position="58"/>
    </location>
</feature>